<evidence type="ECO:0000313" key="1">
    <source>
        <dbReference type="EMBL" id="KAJ5220869.1"/>
    </source>
</evidence>
<keyword evidence="2" id="KW-1185">Reference proteome</keyword>
<reference evidence="1" key="2">
    <citation type="journal article" date="2023" name="IMA Fungus">
        <title>Comparative genomic study of the Penicillium genus elucidates a diverse pangenome and 15 lateral gene transfer events.</title>
        <authorList>
            <person name="Petersen C."/>
            <person name="Sorensen T."/>
            <person name="Nielsen M.R."/>
            <person name="Sondergaard T.E."/>
            <person name="Sorensen J.L."/>
            <person name="Fitzpatrick D.A."/>
            <person name="Frisvad J.C."/>
            <person name="Nielsen K.L."/>
        </authorList>
    </citation>
    <scope>NUCLEOTIDE SEQUENCE</scope>
    <source>
        <strain evidence="1">IBT 23319</strain>
    </source>
</reference>
<dbReference type="PANTHER" id="PTHR47256:SF10">
    <property type="entry name" value="ZN(II)2CYS6 TRANSCRIPTION FACTOR (EUROFUNG)"/>
    <property type="match status" value="1"/>
</dbReference>
<gene>
    <name evidence="1" type="ORF">N7469_009756</name>
</gene>
<dbReference type="InterPro" id="IPR053187">
    <property type="entry name" value="Notoamide_regulator"/>
</dbReference>
<dbReference type="OrthoDB" id="2593732at2759"/>
<dbReference type="AlphaFoldDB" id="A0A9W9NLD4"/>
<dbReference type="PANTHER" id="PTHR47256">
    <property type="entry name" value="ZN(II)2CYS6 TRANSCRIPTION FACTOR (EUROFUNG)-RELATED"/>
    <property type="match status" value="1"/>
</dbReference>
<reference evidence="1" key="1">
    <citation type="submission" date="2022-11" db="EMBL/GenBank/DDBJ databases">
        <authorList>
            <person name="Petersen C."/>
        </authorList>
    </citation>
    <scope>NUCLEOTIDE SEQUENCE</scope>
    <source>
        <strain evidence="1">IBT 23319</strain>
    </source>
</reference>
<dbReference type="GeneID" id="81387828"/>
<sequence>MREIAFALGSAVTEFSELRALSTPGHLALSEEEHRYLESQHFAEFETKARRSSKLSRIPNSPEEHIEPSNGVIYPYARVTLEGLCDIPRFKVTATPWTEVTNDSDLVSHLVSVYFTWDHPCSQFVDQGIFLDHMERDNLDSRVLHTTPGTQCVVGSKRM</sequence>
<protein>
    <submittedName>
        <fullName evidence="1">Uncharacterized protein</fullName>
    </submittedName>
</protein>
<dbReference type="RefSeq" id="XP_056495792.1">
    <property type="nucleotide sequence ID" value="XM_056648661.1"/>
</dbReference>
<proteinExistence type="predicted"/>
<organism evidence="1 2">
    <name type="scientific">Penicillium citrinum</name>
    <dbReference type="NCBI Taxonomy" id="5077"/>
    <lineage>
        <taxon>Eukaryota</taxon>
        <taxon>Fungi</taxon>
        <taxon>Dikarya</taxon>
        <taxon>Ascomycota</taxon>
        <taxon>Pezizomycotina</taxon>
        <taxon>Eurotiomycetes</taxon>
        <taxon>Eurotiomycetidae</taxon>
        <taxon>Eurotiales</taxon>
        <taxon>Aspergillaceae</taxon>
        <taxon>Penicillium</taxon>
    </lineage>
</organism>
<evidence type="ECO:0000313" key="2">
    <source>
        <dbReference type="Proteomes" id="UP001147733"/>
    </source>
</evidence>
<dbReference type="EMBL" id="JAPQKT010000009">
    <property type="protein sequence ID" value="KAJ5220869.1"/>
    <property type="molecule type" value="Genomic_DNA"/>
</dbReference>
<name>A0A9W9NLD4_PENCI</name>
<accession>A0A9W9NLD4</accession>
<comment type="caution">
    <text evidence="1">The sequence shown here is derived from an EMBL/GenBank/DDBJ whole genome shotgun (WGS) entry which is preliminary data.</text>
</comment>
<dbReference type="Proteomes" id="UP001147733">
    <property type="component" value="Unassembled WGS sequence"/>
</dbReference>